<dbReference type="SUPFAM" id="SSF47473">
    <property type="entry name" value="EF-hand"/>
    <property type="match status" value="1"/>
</dbReference>
<name>A0A921RV60_SORBI</name>
<evidence type="ECO:0000313" key="3">
    <source>
        <dbReference type="EMBL" id="KAG0545827.1"/>
    </source>
</evidence>
<feature type="compositionally biased region" description="Low complexity" evidence="1">
    <location>
        <begin position="36"/>
        <end position="55"/>
    </location>
</feature>
<dbReference type="InterPro" id="IPR002048">
    <property type="entry name" value="EF_hand_dom"/>
</dbReference>
<feature type="region of interest" description="Disordered" evidence="1">
    <location>
        <begin position="30"/>
        <end position="65"/>
    </location>
</feature>
<reference evidence="3" key="2">
    <citation type="submission" date="2020-10" db="EMBL/GenBank/DDBJ databases">
        <authorList>
            <person name="Cooper E.A."/>
            <person name="Brenton Z.W."/>
            <person name="Flinn B.S."/>
            <person name="Jenkins J."/>
            <person name="Shu S."/>
            <person name="Flowers D."/>
            <person name="Luo F."/>
            <person name="Wang Y."/>
            <person name="Xia P."/>
            <person name="Barry K."/>
            <person name="Daum C."/>
            <person name="Lipzen A."/>
            <person name="Yoshinaga Y."/>
            <person name="Schmutz J."/>
            <person name="Saski C."/>
            <person name="Vermerris W."/>
            <person name="Kresovich S."/>
        </authorList>
    </citation>
    <scope>NUCLEOTIDE SEQUENCE</scope>
</reference>
<reference evidence="3" key="1">
    <citation type="journal article" date="2019" name="BMC Genomics">
        <title>A new reference genome for Sorghum bicolor reveals high levels of sequence similarity between sweet and grain genotypes: implications for the genetics of sugar metabolism.</title>
        <authorList>
            <person name="Cooper E.A."/>
            <person name="Brenton Z.W."/>
            <person name="Flinn B.S."/>
            <person name="Jenkins J."/>
            <person name="Shu S."/>
            <person name="Flowers D."/>
            <person name="Luo F."/>
            <person name="Wang Y."/>
            <person name="Xia P."/>
            <person name="Barry K."/>
            <person name="Daum C."/>
            <person name="Lipzen A."/>
            <person name="Yoshinaga Y."/>
            <person name="Schmutz J."/>
            <person name="Saski C."/>
            <person name="Vermerris W."/>
            <person name="Kresovich S."/>
        </authorList>
    </citation>
    <scope>NUCLEOTIDE SEQUENCE</scope>
</reference>
<gene>
    <name evidence="3" type="ORF">BDA96_02G395500</name>
</gene>
<organism evidence="3 4">
    <name type="scientific">Sorghum bicolor</name>
    <name type="common">Sorghum</name>
    <name type="synonym">Sorghum vulgare</name>
    <dbReference type="NCBI Taxonomy" id="4558"/>
    <lineage>
        <taxon>Eukaryota</taxon>
        <taxon>Viridiplantae</taxon>
        <taxon>Streptophyta</taxon>
        <taxon>Embryophyta</taxon>
        <taxon>Tracheophyta</taxon>
        <taxon>Spermatophyta</taxon>
        <taxon>Magnoliopsida</taxon>
        <taxon>Liliopsida</taxon>
        <taxon>Poales</taxon>
        <taxon>Poaceae</taxon>
        <taxon>PACMAD clade</taxon>
        <taxon>Panicoideae</taxon>
        <taxon>Andropogonodae</taxon>
        <taxon>Andropogoneae</taxon>
        <taxon>Sorghinae</taxon>
        <taxon>Sorghum</taxon>
    </lineage>
</organism>
<dbReference type="InterPro" id="IPR011992">
    <property type="entry name" value="EF-hand-dom_pair"/>
</dbReference>
<evidence type="ECO:0000313" key="4">
    <source>
        <dbReference type="Proteomes" id="UP000807115"/>
    </source>
</evidence>
<dbReference type="Gene3D" id="1.10.238.10">
    <property type="entry name" value="EF-hand"/>
    <property type="match status" value="1"/>
</dbReference>
<evidence type="ECO:0000256" key="1">
    <source>
        <dbReference type="SAM" id="MobiDB-lite"/>
    </source>
</evidence>
<sequence>MKITVPELKRWLKHFPTDHEGRISRKELRKAIRRQPSSPTYQKSSNSSTSSVTPPNAAAQRDLFPGKELRRSFTVPEYKRWLTQFKTDNEDRIDRKKLREAISRRGVSCFSGLHAGTYGNDNGFVDDSSKIEGLILFTQRELGFRITTDAGVRPSTLRALA</sequence>
<dbReference type="GO" id="GO:0005509">
    <property type="term" value="F:calcium ion binding"/>
    <property type="evidence" value="ECO:0007669"/>
    <property type="project" value="InterPro"/>
</dbReference>
<dbReference type="Proteomes" id="UP000807115">
    <property type="component" value="Chromosome 2"/>
</dbReference>
<proteinExistence type="predicted"/>
<dbReference type="EMBL" id="CM027681">
    <property type="protein sequence ID" value="KAG0545827.1"/>
    <property type="molecule type" value="Genomic_DNA"/>
</dbReference>
<evidence type="ECO:0000259" key="2">
    <source>
        <dbReference type="PROSITE" id="PS50222"/>
    </source>
</evidence>
<dbReference type="PROSITE" id="PS50222">
    <property type="entry name" value="EF_HAND_2"/>
    <property type="match status" value="1"/>
</dbReference>
<dbReference type="AlphaFoldDB" id="A0A921RV60"/>
<protein>
    <recommendedName>
        <fullName evidence="2">EF-hand domain-containing protein</fullName>
    </recommendedName>
</protein>
<comment type="caution">
    <text evidence="3">The sequence shown here is derived from an EMBL/GenBank/DDBJ whole genome shotgun (WGS) entry which is preliminary data.</text>
</comment>
<feature type="domain" description="EF-hand" evidence="2">
    <location>
        <begin position="3"/>
        <end position="38"/>
    </location>
</feature>
<accession>A0A921RV60</accession>